<comment type="caution">
    <text evidence="2">The sequence shown here is derived from an EMBL/GenBank/DDBJ whole genome shotgun (WGS) entry which is preliminary data.</text>
</comment>
<dbReference type="EMBL" id="CAUWAG010000010">
    <property type="protein sequence ID" value="CAJ2507790.1"/>
    <property type="molecule type" value="Genomic_DNA"/>
</dbReference>
<feature type="compositionally biased region" description="Low complexity" evidence="1">
    <location>
        <begin position="195"/>
        <end position="208"/>
    </location>
</feature>
<organism evidence="2 3">
    <name type="scientific">Anthostomella pinea</name>
    <dbReference type="NCBI Taxonomy" id="933095"/>
    <lineage>
        <taxon>Eukaryota</taxon>
        <taxon>Fungi</taxon>
        <taxon>Dikarya</taxon>
        <taxon>Ascomycota</taxon>
        <taxon>Pezizomycotina</taxon>
        <taxon>Sordariomycetes</taxon>
        <taxon>Xylariomycetidae</taxon>
        <taxon>Xylariales</taxon>
        <taxon>Xylariaceae</taxon>
        <taxon>Anthostomella</taxon>
    </lineage>
</organism>
<reference evidence="2" key="1">
    <citation type="submission" date="2023-10" db="EMBL/GenBank/DDBJ databases">
        <authorList>
            <person name="Hackl T."/>
        </authorList>
    </citation>
    <scope>NUCLEOTIDE SEQUENCE</scope>
</reference>
<feature type="region of interest" description="Disordered" evidence="1">
    <location>
        <begin position="287"/>
        <end position="312"/>
    </location>
</feature>
<evidence type="ECO:0000313" key="2">
    <source>
        <dbReference type="EMBL" id="CAJ2507790.1"/>
    </source>
</evidence>
<feature type="region of interest" description="Disordered" evidence="1">
    <location>
        <begin position="185"/>
        <end position="227"/>
    </location>
</feature>
<sequence length="400" mass="43808">MSLAEQPQCLSEASDCEDWQTELARKVTAALTEHSRNSFTTAYDEDTLDLYMDMDDDQCMIEEATILDAREMKTKEVMIEPPALPQRNALRTSKLLDSLKLNSINSATQSLHTPHDIYLSSEEDPSSSADDFSDYEYGSSSEESEKSPARRRSQEDTARAVSVIYVGKPCIVDLASGRRTATPLRRPKSSVFDQSLSSSSSSLLSSDSLDSRPKHPPRHSSLTPSRDVAKAAPAFLQQDPFATGCYKLDTSTAQTSSTANPRVPKTPTTPTAAFQRFQKSISLARKRSRPNLKAPATSTEDVASTPSRSTTNLLYLNTSPGLEEAPMTPEPMSAITPTTPQTPITYHEILRSARKNSISFSSYSSSPAMSPISPATAKRGILSGLNMNRRRSSISVRIRP</sequence>
<accession>A0AAI8VMS8</accession>
<dbReference type="Proteomes" id="UP001295740">
    <property type="component" value="Unassembled WGS sequence"/>
</dbReference>
<proteinExistence type="predicted"/>
<gene>
    <name evidence="2" type="ORF">KHLLAP_LOCUS8258</name>
</gene>
<feature type="region of interest" description="Disordered" evidence="1">
    <location>
        <begin position="118"/>
        <end position="157"/>
    </location>
</feature>
<feature type="compositionally biased region" description="Polar residues" evidence="1">
    <location>
        <begin position="296"/>
        <end position="312"/>
    </location>
</feature>
<dbReference type="AlphaFoldDB" id="A0AAI8VMS8"/>
<feature type="compositionally biased region" description="Basic and acidic residues" evidence="1">
    <location>
        <begin position="143"/>
        <end position="157"/>
    </location>
</feature>
<name>A0AAI8VMS8_9PEZI</name>
<protein>
    <submittedName>
        <fullName evidence="2">Uu.00g089760.m01.CDS01</fullName>
    </submittedName>
</protein>
<evidence type="ECO:0000313" key="3">
    <source>
        <dbReference type="Proteomes" id="UP001295740"/>
    </source>
</evidence>
<keyword evidence="3" id="KW-1185">Reference proteome</keyword>
<evidence type="ECO:0000256" key="1">
    <source>
        <dbReference type="SAM" id="MobiDB-lite"/>
    </source>
</evidence>